<feature type="domain" description="Uroporphyrinogen decarboxylase (URO-D)" evidence="11">
    <location>
        <begin position="62"/>
        <end position="71"/>
    </location>
</feature>
<evidence type="ECO:0000256" key="5">
    <source>
        <dbReference type="ARBA" id="ARBA00023239"/>
    </source>
</evidence>
<evidence type="ECO:0000256" key="4">
    <source>
        <dbReference type="ARBA" id="ARBA00022793"/>
    </source>
</evidence>
<comment type="caution">
    <text evidence="13">The sequence shown here is derived from an EMBL/GenBank/DDBJ whole genome shotgun (WGS) entry which is preliminary data.</text>
</comment>
<dbReference type="Proteomes" id="UP000823823">
    <property type="component" value="Unassembled WGS sequence"/>
</dbReference>
<dbReference type="EC" id="4.1.1.37" evidence="3 7"/>
<dbReference type="PROSITE" id="PS00906">
    <property type="entry name" value="UROD_1"/>
    <property type="match status" value="1"/>
</dbReference>
<evidence type="ECO:0000256" key="8">
    <source>
        <dbReference type="RuleBase" id="RU000554"/>
    </source>
</evidence>
<evidence type="ECO:0000259" key="11">
    <source>
        <dbReference type="PROSITE" id="PS00906"/>
    </source>
</evidence>
<sequence length="394" mass="41960">MSDQHDSVSDPCPAPGVVGGDPGQTAILPPSHPLRRPLAEGGTDGAPLLRRLRGQRHDAPPSVWFMRQAGRSLPEYRALREGTSMLDSCVRPEMAAEITLQPVRRHGVDAGIFFSDIVVPARQAGLRVEIQPGVGPVFEHPIRTEADVDALPPLGDAYEESLEPIREAVQRTVAELGSTPLIGFAGAPFTVASYMVEGGPSRDHLRTRALMRSQPEVWARLAAWVAELSGRFLRAQVLAGASAVQLFDSWVGALSEEMYLAHVQQHSAAVFGQVADLPVPRTHFGVGAAHLLPPMWEAGATAMGIDHRLRLDHALEILPEGTPVQGNIDPAVLFTSEQARFAEADAVLAAGAGASGHVVNLGHGVPPDADPQVLTDLVSYLHSQPEAPSAAERA</sequence>
<keyword evidence="6 7" id="KW-0627">Porphyrin biosynthesis</keyword>
<protein>
    <recommendedName>
        <fullName evidence="3 7">Uroporphyrinogen decarboxylase</fullName>
        <shortName evidence="7">UPD</shortName>
        <shortName evidence="7">URO-D</shortName>
        <ecNumber evidence="3 7">4.1.1.37</ecNumber>
    </recommendedName>
</protein>
<gene>
    <name evidence="7 13" type="primary">hemE</name>
    <name evidence="13" type="ORF">H9786_02255</name>
</gene>
<reference evidence="13" key="1">
    <citation type="journal article" date="2021" name="PeerJ">
        <title>Extensive microbial diversity within the chicken gut microbiome revealed by metagenomics and culture.</title>
        <authorList>
            <person name="Gilroy R."/>
            <person name="Ravi A."/>
            <person name="Getino M."/>
            <person name="Pursley I."/>
            <person name="Horton D.L."/>
            <person name="Alikhan N.F."/>
            <person name="Baker D."/>
            <person name="Gharbi K."/>
            <person name="Hall N."/>
            <person name="Watson M."/>
            <person name="Adriaenssens E.M."/>
            <person name="Foster-Nyarko E."/>
            <person name="Jarju S."/>
            <person name="Secka A."/>
            <person name="Antonio M."/>
            <person name="Oren A."/>
            <person name="Chaudhuri R.R."/>
            <person name="La Ragione R."/>
            <person name="Hildebrand F."/>
            <person name="Pallen M.J."/>
        </authorList>
    </citation>
    <scope>NUCLEOTIDE SEQUENCE</scope>
    <source>
        <strain evidence="13">ChiHjej13B12-24818</strain>
    </source>
</reference>
<dbReference type="InterPro" id="IPR000257">
    <property type="entry name" value="Uroporphyrinogen_deCOase"/>
</dbReference>
<evidence type="ECO:0000313" key="13">
    <source>
        <dbReference type="EMBL" id="HJB09344.1"/>
    </source>
</evidence>
<feature type="region of interest" description="Disordered" evidence="10">
    <location>
        <begin position="1"/>
        <end position="46"/>
    </location>
</feature>
<comment type="pathway">
    <text evidence="1 7 8">Porphyrin-containing compound metabolism; protoporphyrin-IX biosynthesis; coproporphyrinogen-III from 5-aminolevulinate: step 4/4.</text>
</comment>
<feature type="site" description="Transition state stabilizer" evidence="7">
    <location>
        <position position="116"/>
    </location>
</feature>
<feature type="binding site" evidence="7">
    <location>
        <position position="363"/>
    </location>
    <ligand>
        <name>substrate</name>
    </ligand>
</feature>
<dbReference type="EMBL" id="DWZH01000017">
    <property type="protein sequence ID" value="HJB09344.1"/>
    <property type="molecule type" value="Genomic_DNA"/>
</dbReference>
<feature type="binding site" evidence="7">
    <location>
        <begin position="67"/>
        <end position="71"/>
    </location>
    <ligand>
        <name>substrate</name>
    </ligand>
</feature>
<dbReference type="CDD" id="cd00717">
    <property type="entry name" value="URO-D"/>
    <property type="match status" value="1"/>
</dbReference>
<feature type="binding site" evidence="7">
    <location>
        <position position="116"/>
    </location>
    <ligand>
        <name>substrate</name>
    </ligand>
</feature>
<evidence type="ECO:0000256" key="3">
    <source>
        <dbReference type="ARBA" id="ARBA00012288"/>
    </source>
</evidence>
<dbReference type="PROSITE" id="PS00907">
    <property type="entry name" value="UROD_2"/>
    <property type="match status" value="1"/>
</dbReference>
<dbReference type="GO" id="GO:0005829">
    <property type="term" value="C:cytosol"/>
    <property type="evidence" value="ECO:0007669"/>
    <property type="project" value="TreeGrafter"/>
</dbReference>
<dbReference type="PANTHER" id="PTHR21091:SF169">
    <property type="entry name" value="UROPORPHYRINOGEN DECARBOXYLASE"/>
    <property type="match status" value="1"/>
</dbReference>
<dbReference type="InterPro" id="IPR006361">
    <property type="entry name" value="Uroporphyrinogen_deCO2ase_HemE"/>
</dbReference>
<proteinExistence type="inferred from homology"/>
<dbReference type="Gene3D" id="3.20.20.210">
    <property type="match status" value="1"/>
</dbReference>
<dbReference type="PANTHER" id="PTHR21091">
    <property type="entry name" value="METHYLTETRAHYDROFOLATE:HOMOCYSTEINE METHYLTRANSFERASE RELATED"/>
    <property type="match status" value="1"/>
</dbReference>
<evidence type="ECO:0000256" key="9">
    <source>
        <dbReference type="RuleBase" id="RU004169"/>
    </source>
</evidence>
<dbReference type="InterPro" id="IPR038071">
    <property type="entry name" value="UROD/MetE-like_sf"/>
</dbReference>
<keyword evidence="7" id="KW-0963">Cytoplasm</keyword>
<keyword evidence="5 7" id="KW-0456">Lyase</keyword>
<evidence type="ECO:0000259" key="12">
    <source>
        <dbReference type="PROSITE" id="PS00907"/>
    </source>
</evidence>
<dbReference type="GO" id="GO:0006782">
    <property type="term" value="P:protoporphyrinogen IX biosynthetic process"/>
    <property type="evidence" value="ECO:0007669"/>
    <property type="project" value="UniProtKB-UniRule"/>
</dbReference>
<feature type="domain" description="Uroporphyrinogen decarboxylase (URO-D)" evidence="12">
    <location>
        <begin position="182"/>
        <end position="198"/>
    </location>
</feature>
<dbReference type="HAMAP" id="MF_00218">
    <property type="entry name" value="URO_D"/>
    <property type="match status" value="1"/>
</dbReference>
<feature type="binding site" evidence="7">
    <location>
        <position position="194"/>
    </location>
    <ligand>
        <name>substrate</name>
    </ligand>
</feature>
<evidence type="ECO:0000256" key="1">
    <source>
        <dbReference type="ARBA" id="ARBA00004804"/>
    </source>
</evidence>
<reference evidence="13" key="2">
    <citation type="submission" date="2021-04" db="EMBL/GenBank/DDBJ databases">
        <authorList>
            <person name="Gilroy R."/>
        </authorList>
    </citation>
    <scope>NUCLEOTIDE SEQUENCE</scope>
    <source>
        <strain evidence="13">ChiHjej13B12-24818</strain>
    </source>
</reference>
<comment type="similarity">
    <text evidence="2 7 9">Belongs to the uroporphyrinogen decarboxylase family.</text>
</comment>
<evidence type="ECO:0000256" key="10">
    <source>
        <dbReference type="SAM" id="MobiDB-lite"/>
    </source>
</evidence>
<comment type="subcellular location">
    <subcellularLocation>
        <location evidence="7">Cytoplasm</location>
    </subcellularLocation>
</comment>
<dbReference type="GO" id="GO:0004853">
    <property type="term" value="F:uroporphyrinogen decarboxylase activity"/>
    <property type="evidence" value="ECO:0007669"/>
    <property type="project" value="UniProtKB-UniRule"/>
</dbReference>
<dbReference type="Pfam" id="PF01208">
    <property type="entry name" value="URO-D"/>
    <property type="match status" value="1"/>
</dbReference>
<dbReference type="SUPFAM" id="SSF51726">
    <property type="entry name" value="UROD/MetE-like"/>
    <property type="match status" value="1"/>
</dbReference>
<dbReference type="AlphaFoldDB" id="A0A9D2LB55"/>
<comment type="caution">
    <text evidence="7">Lacks conserved residue(s) required for the propagation of feature annotation.</text>
</comment>
<accession>A0A9D2LB55</accession>
<organism evidence="13 14">
    <name type="scientific">Candidatus Brachybacterium merdavium</name>
    <dbReference type="NCBI Taxonomy" id="2838513"/>
    <lineage>
        <taxon>Bacteria</taxon>
        <taxon>Bacillati</taxon>
        <taxon>Actinomycetota</taxon>
        <taxon>Actinomycetes</taxon>
        <taxon>Micrococcales</taxon>
        <taxon>Dermabacteraceae</taxon>
        <taxon>Brachybacterium</taxon>
    </lineage>
</organism>
<comment type="subunit">
    <text evidence="7">Homodimer.</text>
</comment>
<evidence type="ECO:0000256" key="2">
    <source>
        <dbReference type="ARBA" id="ARBA00009935"/>
    </source>
</evidence>
<feature type="binding site" evidence="7">
    <location>
        <position position="249"/>
    </location>
    <ligand>
        <name>substrate</name>
    </ligand>
</feature>
<comment type="function">
    <text evidence="7">Catalyzes the decarboxylation of four acetate groups of uroporphyrinogen-III to yield coproporphyrinogen-III.</text>
</comment>
<evidence type="ECO:0000256" key="6">
    <source>
        <dbReference type="ARBA" id="ARBA00023244"/>
    </source>
</evidence>
<comment type="catalytic activity">
    <reaction evidence="7 8">
        <text>uroporphyrinogen III + 4 H(+) = coproporphyrinogen III + 4 CO2</text>
        <dbReference type="Rhea" id="RHEA:19865"/>
        <dbReference type="ChEBI" id="CHEBI:15378"/>
        <dbReference type="ChEBI" id="CHEBI:16526"/>
        <dbReference type="ChEBI" id="CHEBI:57308"/>
        <dbReference type="ChEBI" id="CHEBI:57309"/>
        <dbReference type="EC" id="4.1.1.37"/>
    </reaction>
</comment>
<dbReference type="NCBIfam" id="TIGR01464">
    <property type="entry name" value="hemE"/>
    <property type="match status" value="1"/>
</dbReference>
<evidence type="ECO:0000256" key="7">
    <source>
        <dbReference type="HAMAP-Rule" id="MF_00218"/>
    </source>
</evidence>
<name>A0A9D2LB55_9MICO</name>
<evidence type="ECO:0000313" key="14">
    <source>
        <dbReference type="Proteomes" id="UP000823823"/>
    </source>
</evidence>
<keyword evidence="4 7" id="KW-0210">Decarboxylase</keyword>